<proteinExistence type="inferred from homology"/>
<reference evidence="14" key="2">
    <citation type="submission" date="2015-06" db="UniProtKB">
        <authorList>
            <consortium name="EnsemblMetazoa"/>
        </authorList>
    </citation>
    <scope>IDENTIFICATION</scope>
</reference>
<keyword evidence="6 13" id="KW-0812">Transmembrane</keyword>
<keyword evidence="11" id="KW-0325">Glycoprotein</keyword>
<evidence type="ECO:0000256" key="2">
    <source>
        <dbReference type="ARBA" id="ARBA00004274"/>
    </source>
</evidence>
<keyword evidence="10" id="KW-1015">Disulfide bond</keyword>
<keyword evidence="15" id="KW-1185">Reference proteome</keyword>
<sequence length="327" mass="36507">MDKNGFKLNYFWTNGINRNSLKLGSQPQANRDGHLSFFYGSNDVFQSRFFTVLVITLVFIISLNLCLSFWIIKSLQVGNGGLGDGSLSATRKRITVKGLAKFNGRLTAEQINPVKDQSITIVGLDESIQLTNENDYNDESVSFLMTNSNISYQGPNFVVNSLINGSKQILFSINSDQLITNSLDEIKSTDYGFNIDEKVDTPSIKSDFYHDLRLEARTKGLNIHASSGDLNMKARTGPFDVNSFKEIILSSEDQLKIHSSNIKLASLPKEKHRHGHEDLSIHKQTIAYQVCICENGRLFLAPGNKACYLSSMTCSPQFQSLINEQAD</sequence>
<dbReference type="Proteomes" id="UP000015104">
    <property type="component" value="Unassembled WGS sequence"/>
</dbReference>
<evidence type="ECO:0000256" key="3">
    <source>
        <dbReference type="ARBA" id="ARBA00007574"/>
    </source>
</evidence>
<dbReference type="EnsemblMetazoa" id="tetur24g00540.1">
    <property type="protein sequence ID" value="tetur24g00540.1"/>
    <property type="gene ID" value="tetur24g00540"/>
</dbReference>
<dbReference type="OMA" id="HKQTIAY"/>
<comment type="similarity">
    <text evidence="3">Belongs to the sarcoglycan beta/delta/gamma/zeta family.</text>
</comment>
<dbReference type="GO" id="GO:0016012">
    <property type="term" value="C:sarcoglycan complex"/>
    <property type="evidence" value="ECO:0007669"/>
    <property type="project" value="InterPro"/>
</dbReference>
<accession>T1KW66</accession>
<dbReference type="OrthoDB" id="8881719at2759"/>
<dbReference type="Pfam" id="PF04790">
    <property type="entry name" value="Sarcoglycan_1"/>
    <property type="match status" value="1"/>
</dbReference>
<evidence type="ECO:0000256" key="10">
    <source>
        <dbReference type="ARBA" id="ARBA00023157"/>
    </source>
</evidence>
<keyword evidence="5" id="KW-0963">Cytoplasm</keyword>
<evidence type="ECO:0000256" key="9">
    <source>
        <dbReference type="ARBA" id="ARBA00023136"/>
    </source>
</evidence>
<feature type="transmembrane region" description="Helical" evidence="13">
    <location>
        <begin position="49"/>
        <end position="72"/>
    </location>
</feature>
<evidence type="ECO:0000256" key="8">
    <source>
        <dbReference type="ARBA" id="ARBA00022989"/>
    </source>
</evidence>
<dbReference type="EMBL" id="CAEY01000638">
    <property type="status" value="NOT_ANNOTATED_CDS"/>
    <property type="molecule type" value="Genomic_DNA"/>
</dbReference>
<evidence type="ECO:0000256" key="11">
    <source>
        <dbReference type="ARBA" id="ARBA00023180"/>
    </source>
</evidence>
<reference evidence="15" key="1">
    <citation type="submission" date="2011-08" db="EMBL/GenBank/DDBJ databases">
        <authorList>
            <person name="Rombauts S."/>
        </authorList>
    </citation>
    <scope>NUCLEOTIDE SEQUENCE</scope>
    <source>
        <strain evidence="15">London</strain>
    </source>
</reference>
<evidence type="ECO:0000256" key="13">
    <source>
        <dbReference type="SAM" id="Phobius"/>
    </source>
</evidence>
<dbReference type="PANTHER" id="PTHR12939">
    <property type="entry name" value="SARCOGLYCAN"/>
    <property type="match status" value="1"/>
</dbReference>
<protein>
    <submittedName>
        <fullName evidence="14">Uncharacterized protein</fullName>
    </submittedName>
</protein>
<keyword evidence="12" id="KW-0206">Cytoskeleton</keyword>
<evidence type="ECO:0000256" key="12">
    <source>
        <dbReference type="ARBA" id="ARBA00023212"/>
    </source>
</evidence>
<dbReference type="PANTHER" id="PTHR12939:SF10">
    <property type="entry name" value="EG:4F1.1 PROTEIN"/>
    <property type="match status" value="1"/>
</dbReference>
<dbReference type="HOGENOM" id="CLU_1206157_0_0_1"/>
<evidence type="ECO:0000256" key="1">
    <source>
        <dbReference type="ARBA" id="ARBA00004245"/>
    </source>
</evidence>
<comment type="subcellular location">
    <subcellularLocation>
        <location evidence="2">Cell membrane</location>
        <location evidence="2">Sarcolemma</location>
        <topology evidence="2">Single-pass type II membrane protein</topology>
    </subcellularLocation>
    <subcellularLocation>
        <location evidence="1">Cytoplasm</location>
        <location evidence="1">Cytoskeleton</location>
    </subcellularLocation>
</comment>
<dbReference type="InterPro" id="IPR006875">
    <property type="entry name" value="Sarcoglycan"/>
</dbReference>
<dbReference type="STRING" id="32264.T1KW66"/>
<name>T1KW66_TETUR</name>
<dbReference type="AlphaFoldDB" id="T1KW66"/>
<gene>
    <name evidence="14" type="primary">107367872</name>
</gene>
<dbReference type="KEGG" id="tut:107367872"/>
<keyword evidence="8 13" id="KW-1133">Transmembrane helix</keyword>
<evidence type="ECO:0000256" key="7">
    <source>
        <dbReference type="ARBA" id="ARBA00022968"/>
    </source>
</evidence>
<dbReference type="InterPro" id="IPR039972">
    <property type="entry name" value="Sarcoglycan_gamma/delta/zeta"/>
</dbReference>
<keyword evidence="7" id="KW-0735">Signal-anchor</keyword>
<organism evidence="14 15">
    <name type="scientific">Tetranychus urticae</name>
    <name type="common">Two-spotted spider mite</name>
    <dbReference type="NCBI Taxonomy" id="32264"/>
    <lineage>
        <taxon>Eukaryota</taxon>
        <taxon>Metazoa</taxon>
        <taxon>Ecdysozoa</taxon>
        <taxon>Arthropoda</taxon>
        <taxon>Chelicerata</taxon>
        <taxon>Arachnida</taxon>
        <taxon>Acari</taxon>
        <taxon>Acariformes</taxon>
        <taxon>Trombidiformes</taxon>
        <taxon>Prostigmata</taxon>
        <taxon>Eleutherengona</taxon>
        <taxon>Raphignathae</taxon>
        <taxon>Tetranychoidea</taxon>
        <taxon>Tetranychidae</taxon>
        <taxon>Tetranychus</taxon>
    </lineage>
</organism>
<evidence type="ECO:0000313" key="14">
    <source>
        <dbReference type="EnsemblMetazoa" id="tetur24g00540.1"/>
    </source>
</evidence>
<evidence type="ECO:0000256" key="4">
    <source>
        <dbReference type="ARBA" id="ARBA00022475"/>
    </source>
</evidence>
<keyword evidence="9 13" id="KW-0472">Membrane</keyword>
<keyword evidence="4" id="KW-1003">Cell membrane</keyword>
<evidence type="ECO:0000256" key="5">
    <source>
        <dbReference type="ARBA" id="ARBA00022490"/>
    </source>
</evidence>
<dbReference type="GO" id="GO:0042383">
    <property type="term" value="C:sarcolemma"/>
    <property type="evidence" value="ECO:0007669"/>
    <property type="project" value="UniProtKB-SubCell"/>
</dbReference>
<evidence type="ECO:0000313" key="15">
    <source>
        <dbReference type="Proteomes" id="UP000015104"/>
    </source>
</evidence>
<dbReference type="GO" id="GO:0005856">
    <property type="term" value="C:cytoskeleton"/>
    <property type="evidence" value="ECO:0007669"/>
    <property type="project" value="UniProtKB-SubCell"/>
</dbReference>
<evidence type="ECO:0000256" key="6">
    <source>
        <dbReference type="ARBA" id="ARBA00022692"/>
    </source>
</evidence>